<dbReference type="GO" id="GO:0008270">
    <property type="term" value="F:zinc ion binding"/>
    <property type="evidence" value="ECO:0007669"/>
    <property type="project" value="UniProtKB-UniRule"/>
</dbReference>
<organism evidence="11 12">
    <name type="scientific">Pleurodeles waltl</name>
    <name type="common">Iberian ribbed newt</name>
    <dbReference type="NCBI Taxonomy" id="8319"/>
    <lineage>
        <taxon>Eukaryota</taxon>
        <taxon>Metazoa</taxon>
        <taxon>Chordata</taxon>
        <taxon>Craniata</taxon>
        <taxon>Vertebrata</taxon>
        <taxon>Euteleostomi</taxon>
        <taxon>Amphibia</taxon>
        <taxon>Batrachia</taxon>
        <taxon>Caudata</taxon>
        <taxon>Salamandroidea</taxon>
        <taxon>Salamandridae</taxon>
        <taxon>Pleurodelinae</taxon>
        <taxon>Pleurodeles</taxon>
    </lineage>
</organism>
<keyword evidence="12" id="KW-1185">Reference proteome</keyword>
<dbReference type="PROSITE" id="PS51144">
    <property type="entry name" value="ALPHA_CA_2"/>
    <property type="match status" value="1"/>
</dbReference>
<feature type="transmembrane region" description="Helical" evidence="9">
    <location>
        <begin position="333"/>
        <end position="353"/>
    </location>
</feature>
<sequence length="383" mass="42322">MARLCLLLVGLQALALGATTQEDHGGHRPHPGHRGPPAHHWTYEEKTVWDEDFADCGGKAQSPININTSSTTFDPALLPIVLQGYNLTAEQTLRLNNNGHTVVLQLPKELSIVEGLPLEYRAAQLHFHWGSPERPGSEHTVNGEHYPGEIHMVYFSSEYSSIKEAMDKPGGLAVLGGFIEVGPEENPYYAHLLEYFDKVATEGEDTKVPGFDISGLLPTRMDRYFRYNGSLTTPPCFQTVNWTVFNDTIKISPAQLSVLEDTIHGDDHEILHLNFRDPQSLNGRPVLASFRPPVGGRRGLGPDAEETPGSRNSIPDNGDAEHLTRSSLGTGDMLAIIFGVLFAVTAVAFFVYVRKQRSKNRRMNSEDKPNVIYKAATTEENIA</sequence>
<dbReference type="PANTHER" id="PTHR18952:SF18">
    <property type="entry name" value="CARBONIC ANHYDRASE 9"/>
    <property type="match status" value="1"/>
</dbReference>
<dbReference type="EC" id="4.2.1.1" evidence="2 7"/>
<name>A0AAV7WID6_PLEWA</name>
<keyword evidence="9" id="KW-1133">Transmembrane helix</keyword>
<keyword evidence="5" id="KW-0325">Glycoprotein</keyword>
<dbReference type="GO" id="GO:0004089">
    <property type="term" value="F:carbonate dehydratase activity"/>
    <property type="evidence" value="ECO:0007669"/>
    <property type="project" value="UniProtKB-UniRule"/>
</dbReference>
<dbReference type="GO" id="GO:0005886">
    <property type="term" value="C:plasma membrane"/>
    <property type="evidence" value="ECO:0007669"/>
    <property type="project" value="TreeGrafter"/>
</dbReference>
<gene>
    <name evidence="11" type="ORF">NDU88_000232</name>
</gene>
<evidence type="ECO:0000313" key="12">
    <source>
        <dbReference type="Proteomes" id="UP001066276"/>
    </source>
</evidence>
<feature type="compositionally biased region" description="Basic residues" evidence="8">
    <location>
        <begin position="27"/>
        <end position="37"/>
    </location>
</feature>
<evidence type="ECO:0000256" key="1">
    <source>
        <dbReference type="ARBA" id="ARBA00010718"/>
    </source>
</evidence>
<comment type="caution">
    <text evidence="11">The sequence shown here is derived from an EMBL/GenBank/DDBJ whole genome shotgun (WGS) entry which is preliminary data.</text>
</comment>
<comment type="cofactor">
    <cofactor evidence="7">
        <name>Zn(2+)</name>
        <dbReference type="ChEBI" id="CHEBI:29105"/>
    </cofactor>
</comment>
<dbReference type="PROSITE" id="PS00162">
    <property type="entry name" value="ALPHA_CA_1"/>
    <property type="match status" value="1"/>
</dbReference>
<keyword evidence="3 7" id="KW-0479">Metal-binding</keyword>
<dbReference type="AlphaFoldDB" id="A0AAV7WID6"/>
<dbReference type="Proteomes" id="UP001066276">
    <property type="component" value="Chromosome 1_1"/>
</dbReference>
<accession>A0AAV7WID6</accession>
<feature type="region of interest" description="Disordered" evidence="8">
    <location>
        <begin position="291"/>
        <end position="323"/>
    </location>
</feature>
<evidence type="ECO:0000256" key="2">
    <source>
        <dbReference type="ARBA" id="ARBA00012925"/>
    </source>
</evidence>
<dbReference type="PANTHER" id="PTHR18952">
    <property type="entry name" value="CARBONIC ANHYDRASE"/>
    <property type="match status" value="1"/>
</dbReference>
<comment type="function">
    <text evidence="7">Reversible hydration of carbon dioxide.</text>
</comment>
<dbReference type="InterPro" id="IPR001148">
    <property type="entry name" value="CA_dom"/>
</dbReference>
<evidence type="ECO:0000256" key="7">
    <source>
        <dbReference type="RuleBase" id="RU367011"/>
    </source>
</evidence>
<feature type="domain" description="Alpha-carbonic anhydrase" evidence="10">
    <location>
        <begin position="39"/>
        <end position="290"/>
    </location>
</feature>
<dbReference type="InterPro" id="IPR023561">
    <property type="entry name" value="Carbonic_anhydrase_a-class"/>
</dbReference>
<comment type="similarity">
    <text evidence="1 7">Belongs to the alpha-carbonic anhydrase family.</text>
</comment>
<keyword evidence="9" id="KW-0812">Transmembrane</keyword>
<protein>
    <recommendedName>
        <fullName evidence="2 7">Carbonic anhydrase</fullName>
        <ecNumber evidence="2 7">4.2.1.1</ecNumber>
    </recommendedName>
</protein>
<keyword evidence="6 7" id="KW-0456">Lyase</keyword>
<dbReference type="SMART" id="SM01057">
    <property type="entry name" value="Carb_anhydrase"/>
    <property type="match status" value="1"/>
</dbReference>
<dbReference type="Gene3D" id="3.10.200.10">
    <property type="entry name" value="Alpha carbonic anhydrase"/>
    <property type="match status" value="1"/>
</dbReference>
<dbReference type="FunFam" id="3.10.200.10:FF:000003">
    <property type="entry name" value="Carbonic anhydrase 12"/>
    <property type="match status" value="1"/>
</dbReference>
<evidence type="ECO:0000313" key="11">
    <source>
        <dbReference type="EMBL" id="KAJ1212577.1"/>
    </source>
</evidence>
<evidence type="ECO:0000256" key="9">
    <source>
        <dbReference type="SAM" id="Phobius"/>
    </source>
</evidence>
<evidence type="ECO:0000259" key="10">
    <source>
        <dbReference type="PROSITE" id="PS51144"/>
    </source>
</evidence>
<feature type="chain" id="PRO_5043090107" description="Carbonic anhydrase" evidence="7">
    <location>
        <begin position="18"/>
        <end position="383"/>
    </location>
</feature>
<keyword evidence="9" id="KW-0472">Membrane</keyword>
<dbReference type="InterPro" id="IPR036398">
    <property type="entry name" value="CA_dom_sf"/>
</dbReference>
<evidence type="ECO:0000256" key="5">
    <source>
        <dbReference type="ARBA" id="ARBA00023180"/>
    </source>
</evidence>
<feature type="signal peptide" evidence="7">
    <location>
        <begin position="1"/>
        <end position="17"/>
    </location>
</feature>
<dbReference type="EMBL" id="JANPWB010000001">
    <property type="protein sequence ID" value="KAJ1212577.1"/>
    <property type="molecule type" value="Genomic_DNA"/>
</dbReference>
<dbReference type="Pfam" id="PF00194">
    <property type="entry name" value="Carb_anhydrase"/>
    <property type="match status" value="1"/>
</dbReference>
<feature type="region of interest" description="Disordered" evidence="8">
    <location>
        <begin position="21"/>
        <end position="40"/>
    </location>
</feature>
<comment type="catalytic activity">
    <reaction evidence="7">
        <text>hydrogencarbonate + H(+) = CO2 + H2O</text>
        <dbReference type="Rhea" id="RHEA:10748"/>
        <dbReference type="ChEBI" id="CHEBI:15377"/>
        <dbReference type="ChEBI" id="CHEBI:15378"/>
        <dbReference type="ChEBI" id="CHEBI:16526"/>
        <dbReference type="ChEBI" id="CHEBI:17544"/>
        <dbReference type="EC" id="4.2.1.1"/>
    </reaction>
</comment>
<evidence type="ECO:0000256" key="3">
    <source>
        <dbReference type="ARBA" id="ARBA00022723"/>
    </source>
</evidence>
<keyword evidence="4 7" id="KW-0862">Zinc</keyword>
<evidence type="ECO:0000256" key="6">
    <source>
        <dbReference type="ARBA" id="ARBA00023239"/>
    </source>
</evidence>
<reference evidence="11" key="1">
    <citation type="journal article" date="2022" name="bioRxiv">
        <title>Sequencing and chromosome-scale assembly of the giantPleurodeles waltlgenome.</title>
        <authorList>
            <person name="Brown T."/>
            <person name="Elewa A."/>
            <person name="Iarovenko S."/>
            <person name="Subramanian E."/>
            <person name="Araus A.J."/>
            <person name="Petzold A."/>
            <person name="Susuki M."/>
            <person name="Suzuki K.-i.T."/>
            <person name="Hayashi T."/>
            <person name="Toyoda A."/>
            <person name="Oliveira C."/>
            <person name="Osipova E."/>
            <person name="Leigh N.D."/>
            <person name="Simon A."/>
            <person name="Yun M.H."/>
        </authorList>
    </citation>
    <scope>NUCLEOTIDE SEQUENCE</scope>
    <source>
        <strain evidence="11">20211129_DDA</strain>
        <tissue evidence="11">Liver</tissue>
    </source>
</reference>
<proteinExistence type="inferred from homology"/>
<dbReference type="InterPro" id="IPR018338">
    <property type="entry name" value="Carbonic_anhydrase_a-class_CS"/>
</dbReference>
<keyword evidence="7" id="KW-0732">Signal</keyword>
<dbReference type="SUPFAM" id="SSF51069">
    <property type="entry name" value="Carbonic anhydrase"/>
    <property type="match status" value="1"/>
</dbReference>
<evidence type="ECO:0000256" key="4">
    <source>
        <dbReference type="ARBA" id="ARBA00022833"/>
    </source>
</evidence>
<evidence type="ECO:0000256" key="8">
    <source>
        <dbReference type="SAM" id="MobiDB-lite"/>
    </source>
</evidence>